<feature type="compositionally biased region" description="Basic and acidic residues" evidence="2">
    <location>
        <begin position="276"/>
        <end position="285"/>
    </location>
</feature>
<protein>
    <recommendedName>
        <fullName evidence="5">TIGR02680 family protein</fullName>
    </recommendedName>
</protein>
<keyword evidence="1" id="KW-0175">Coiled coil</keyword>
<dbReference type="Pfam" id="PF13558">
    <property type="entry name" value="SbcC_Walker_B"/>
    <property type="match status" value="1"/>
</dbReference>
<sequence>MLPEPTSERFKPLRSGLINLYKYEDQEFWFDHGRLLLRGNNGTGKSRVLALQLPFLFDGEISSHRVEPDGDPARAMAWHLLMNDYDDRLGYTWIEFGRRKADGTAEFVTLGCGMRAIRGVDGLPNRWYFATHLRVGKDFRLLTDQRQPLSRDQLELALGETSLFRRVEDYRKRVDELLFGLKLRYDSLIELLIRLRAPQLARKLDEDRLSAALSDALPPLGETLVKDVAESFRNLDSIRADLQTHRDIHAEVGKFLQDYQRYLQVAVRRRAEGVRTQHSRYEETNRGIADQTRQKEQAEGRITEAEAKKTAADLAKQEATSQMEALRDSPFQRDAIALENARSQAASWKEQLVTRTADKMSRETRLSVTETEHTRQEKRAEDTRIQISAVLQSADIAAKAAAFLEDHERHVPDLTTWPSQAGWLAHAEKALGDRVQHRDRAVAQLEVLQAACLKAQAELAQAQERENHAETRVSGERENERMLDAELANAGETLLKEYARWKTALTWLRPPDVAALNDALGRWLETGDPSDRTLPAVMEAASAEAEGERCGELAGVEQEIDRLKQQLAGLALERTELEGGRHLPPPMPVTRDPNVRSQIAGAPLWEVCDFQENLTGEERARLEAALESAVLLDALITPTGRLVPQEACDSFIGSGNGVPLGPTLTQWLRAAVPVNRSDVLTADAVESALQQISAGRDTGEHWVSLDGSWRLGPIHGRGQKVAAQHLGQGAREAERQRRLAEIATETATLTAQNELAAAKRAELVTTRVEAIRAERLGAPTDTAIADALVRRAGARDRLSLARKEYADAQEVTEVARRKTQEASTQRNSAAADLGLTAWQDKPETLRVVWQEYRLKLAEFWPTARLWNEAREQVELAACEVIRAREELEAAEQRRAETEKESVQAQARFNTLHENVGASVEALQTKIATANIAHAAAEKAATEANDALVDARTDAKLAIQQLQQLNAQLNDIVRDRAAAIDKVRLFAHHGLFGDAHPTFAPIEADAWSVTRSVEIARDIERTLRDIAADDNAWRNRQTALLQHFTELQTSLGGRGYQPQMQYADDSLGVVTCAFHGGPMRLGQLHAAVATEIATQERVLTEREREVIDNHLIGEVATALQDLIRNAESRVADMNAEIVRCSTSTGLSMRLKWEPRTEDVPEGLEEARKLLLSDPELWTPDERAQLGQFLHGLIKDARNSNPLGLWADHLRQALDYRTWHRFSVERRQNEKWDKLTKRRYGTGSGGEKALMLTVPQMAAAAAHYRSAAPHAPRLILLDEVFVGIDSKVRAKCMGLLEAFDLDFVMTSEREWGAYSTVKGLAIYQLTTHPGIDAVGATRWVWNGRQKVLANPPDYAAGGHNGSTPHVTPT</sequence>
<dbReference type="Proteomes" id="UP000007013">
    <property type="component" value="Chromosome"/>
</dbReference>
<feature type="compositionally biased region" description="Basic and acidic residues" evidence="2">
    <location>
        <begin position="292"/>
        <end position="301"/>
    </location>
</feature>
<feature type="coiled-coil region" evidence="1">
    <location>
        <begin position="438"/>
        <end position="479"/>
    </location>
</feature>
<dbReference type="EMBL" id="CP001032">
    <property type="protein sequence ID" value="ACB73828.1"/>
    <property type="molecule type" value="Genomic_DNA"/>
</dbReference>
<evidence type="ECO:0000313" key="4">
    <source>
        <dbReference type="Proteomes" id="UP000007013"/>
    </source>
</evidence>
<dbReference type="NCBIfam" id="TIGR02680">
    <property type="entry name" value="TIGR02680 family protein"/>
    <property type="match status" value="1"/>
</dbReference>
<feature type="coiled-coil region" evidence="1">
    <location>
        <begin position="553"/>
        <end position="580"/>
    </location>
</feature>
<reference evidence="3 4" key="1">
    <citation type="journal article" date="2011" name="J. Bacteriol.">
        <title>Genome sequence of the verrucomicrobium Opitutus terrae PB90-1, an abundant inhabitant of rice paddy soil ecosystems.</title>
        <authorList>
            <person name="van Passel M.W."/>
            <person name="Kant R."/>
            <person name="Palva A."/>
            <person name="Copeland A."/>
            <person name="Lucas S."/>
            <person name="Lapidus A."/>
            <person name="Glavina del Rio T."/>
            <person name="Pitluck S."/>
            <person name="Goltsman E."/>
            <person name="Clum A."/>
            <person name="Sun H."/>
            <person name="Schmutz J."/>
            <person name="Larimer F.W."/>
            <person name="Land M.L."/>
            <person name="Hauser L."/>
            <person name="Kyrpides N."/>
            <person name="Mikhailova N."/>
            <person name="Richardson P.P."/>
            <person name="Janssen P.H."/>
            <person name="de Vos W.M."/>
            <person name="Smidt H."/>
        </authorList>
    </citation>
    <scope>NUCLEOTIDE SEQUENCE [LARGE SCALE GENOMIC DNA]</scope>
    <source>
        <strain evidence="4">DSM 11246 / JCM 15787 / PB90-1</strain>
    </source>
</reference>
<dbReference type="OrthoDB" id="9776649at2"/>
<accession>B1ZSH1</accession>
<gene>
    <name evidence="3" type="ordered locus">Oter_0538</name>
</gene>
<feature type="coiled-coil region" evidence="1">
    <location>
        <begin position="873"/>
        <end position="981"/>
    </location>
</feature>
<organism evidence="3 4">
    <name type="scientific">Opitutus terrae (strain DSM 11246 / JCM 15787 / PB90-1)</name>
    <dbReference type="NCBI Taxonomy" id="452637"/>
    <lineage>
        <taxon>Bacteria</taxon>
        <taxon>Pseudomonadati</taxon>
        <taxon>Verrucomicrobiota</taxon>
        <taxon>Opitutia</taxon>
        <taxon>Opitutales</taxon>
        <taxon>Opitutaceae</taxon>
        <taxon>Opitutus</taxon>
    </lineage>
</organism>
<keyword evidence="4" id="KW-1185">Reference proteome</keyword>
<evidence type="ECO:0000256" key="2">
    <source>
        <dbReference type="SAM" id="MobiDB-lite"/>
    </source>
</evidence>
<dbReference type="KEGG" id="ote:Oter_0538"/>
<dbReference type="InterPro" id="IPR027417">
    <property type="entry name" value="P-loop_NTPase"/>
</dbReference>
<dbReference type="RefSeq" id="WP_012373366.1">
    <property type="nucleotide sequence ID" value="NC_010571.1"/>
</dbReference>
<feature type="region of interest" description="Disordered" evidence="2">
    <location>
        <begin position="276"/>
        <end position="301"/>
    </location>
</feature>
<evidence type="ECO:0000256" key="1">
    <source>
        <dbReference type="SAM" id="Coils"/>
    </source>
</evidence>
<evidence type="ECO:0008006" key="5">
    <source>
        <dbReference type="Google" id="ProtNLM"/>
    </source>
</evidence>
<dbReference type="HOGENOM" id="CLU_005532_0_0_0"/>
<dbReference type="STRING" id="452637.Oter_0538"/>
<dbReference type="eggNOG" id="COG1196">
    <property type="taxonomic scope" value="Bacteria"/>
</dbReference>
<proteinExistence type="predicted"/>
<evidence type="ECO:0000313" key="3">
    <source>
        <dbReference type="EMBL" id="ACB73828.1"/>
    </source>
</evidence>
<dbReference type="SUPFAM" id="SSF52540">
    <property type="entry name" value="P-loop containing nucleoside triphosphate hydrolases"/>
    <property type="match status" value="1"/>
</dbReference>
<feature type="region of interest" description="Disordered" evidence="2">
    <location>
        <begin position="359"/>
        <end position="381"/>
    </location>
</feature>
<name>B1ZSH1_OPITP</name>
<dbReference type="InterPro" id="IPR013496">
    <property type="entry name" value="CHP02680"/>
</dbReference>